<dbReference type="EMBL" id="JAFIQS010000004">
    <property type="protein sequence ID" value="KAG5170405.1"/>
    <property type="molecule type" value="Genomic_DNA"/>
</dbReference>
<name>A0A8H8CMA4_PSICU</name>
<protein>
    <recommendedName>
        <fullName evidence="4">Carbohydrate-binding module family 19 domain-containing protein</fullName>
    </recommendedName>
</protein>
<feature type="signal peptide" evidence="2">
    <location>
        <begin position="1"/>
        <end position="23"/>
    </location>
</feature>
<proteinExistence type="predicted"/>
<keyword evidence="2" id="KW-0732">Signal</keyword>
<feature type="compositionally biased region" description="Polar residues" evidence="1">
    <location>
        <begin position="256"/>
        <end position="266"/>
    </location>
</feature>
<reference evidence="3" key="1">
    <citation type="submission" date="2021-02" db="EMBL/GenBank/DDBJ databases">
        <title>Psilocybe cubensis genome.</title>
        <authorList>
            <person name="Mckernan K.J."/>
            <person name="Crawford S."/>
            <person name="Trippe A."/>
            <person name="Kane L.T."/>
            <person name="Mclaughlin S."/>
        </authorList>
    </citation>
    <scope>NUCLEOTIDE SEQUENCE [LARGE SCALE GENOMIC DNA]</scope>
    <source>
        <strain evidence="3">MGC-MH-2018</strain>
    </source>
</reference>
<evidence type="ECO:0000256" key="2">
    <source>
        <dbReference type="SAM" id="SignalP"/>
    </source>
</evidence>
<evidence type="ECO:0000313" key="3">
    <source>
        <dbReference type="EMBL" id="KAG5170405.1"/>
    </source>
</evidence>
<evidence type="ECO:0008006" key="4">
    <source>
        <dbReference type="Google" id="ProtNLM"/>
    </source>
</evidence>
<feature type="region of interest" description="Disordered" evidence="1">
    <location>
        <begin position="242"/>
        <end position="266"/>
    </location>
</feature>
<feature type="chain" id="PRO_5034334705" description="Carbohydrate-binding module family 19 domain-containing protein" evidence="2">
    <location>
        <begin position="24"/>
        <end position="460"/>
    </location>
</feature>
<gene>
    <name evidence="3" type="ORF">JR316_004794</name>
</gene>
<sequence>MFSKTRSLLYALAVLAVLAPVKSAPTPQEEFTIIGDDLPRSSGRVTATSAPSVTQTTASITIVSPKAEQTGVSEITRQNALAAQQQNAGFANLNVDDACQNGEQACISGFFVLCASEKWQVFSCGPPKSCFALPKQGVNGTGILCVTESVAKDIFADAGVTGGITGSDPTGHCTTATSTPVPKFTTLPPSGSFSIDQTLTFTVNVPKSSATIVDQVVTVTTSTTTITVEPSASANALFVRERPQTPSPVPVSSTTISEASSTPSSTNPDIVVIGLSTLPGTAVPSSSASTVTPITVIPNPTAVVTPAGSDPATTVAPSNTAGGSAIPVVTATGADGIVTVVIMSASTVTVTAPATACAPSNTIITPSVPSSSVTFFTTPTISPQETTVPVIIASSSAPVFTVSFPSASASSSTPVVVSSTTSAAGRFSFSTGAPFPTVVPSGGGEFSDISVLLTATVGGN</sequence>
<evidence type="ECO:0000256" key="1">
    <source>
        <dbReference type="SAM" id="MobiDB-lite"/>
    </source>
</evidence>
<accession>A0A8H8CMA4</accession>
<dbReference type="AlphaFoldDB" id="A0A8H8CMA4"/>
<comment type="caution">
    <text evidence="3">The sequence shown here is derived from an EMBL/GenBank/DDBJ whole genome shotgun (WGS) entry which is preliminary data.</text>
</comment>
<organism evidence="3">
    <name type="scientific">Psilocybe cubensis</name>
    <name type="common">Psychedelic mushroom</name>
    <name type="synonym">Stropharia cubensis</name>
    <dbReference type="NCBI Taxonomy" id="181762"/>
    <lineage>
        <taxon>Eukaryota</taxon>
        <taxon>Fungi</taxon>
        <taxon>Dikarya</taxon>
        <taxon>Basidiomycota</taxon>
        <taxon>Agaricomycotina</taxon>
        <taxon>Agaricomycetes</taxon>
        <taxon>Agaricomycetidae</taxon>
        <taxon>Agaricales</taxon>
        <taxon>Agaricineae</taxon>
        <taxon>Strophariaceae</taxon>
        <taxon>Psilocybe</taxon>
    </lineage>
</organism>
<dbReference type="OrthoDB" id="2362516at2759"/>